<reference evidence="11" key="1">
    <citation type="journal article" date="2019" name="Int. J. Syst. Evol. Microbiol.">
        <title>The Global Catalogue of Microorganisms (GCM) 10K type strain sequencing project: providing services to taxonomists for standard genome sequencing and annotation.</title>
        <authorList>
            <consortium name="The Broad Institute Genomics Platform"/>
            <consortium name="The Broad Institute Genome Sequencing Center for Infectious Disease"/>
            <person name="Wu L."/>
            <person name="Ma J."/>
        </authorList>
    </citation>
    <scope>NUCLEOTIDE SEQUENCE [LARGE SCALE GENOMIC DNA]</scope>
    <source>
        <strain evidence="11">CCUG 37865</strain>
    </source>
</reference>
<feature type="domain" description="Methyl-accepting transducer" evidence="8">
    <location>
        <begin position="273"/>
        <end position="509"/>
    </location>
</feature>
<evidence type="ECO:0000313" key="11">
    <source>
        <dbReference type="Proteomes" id="UP001595882"/>
    </source>
</evidence>
<keyword evidence="3 7" id="KW-0472">Membrane</keyword>
<keyword evidence="4 6" id="KW-0807">Transducer</keyword>
<dbReference type="PROSITE" id="PS50885">
    <property type="entry name" value="HAMP"/>
    <property type="match status" value="1"/>
</dbReference>
<dbReference type="CDD" id="cd06225">
    <property type="entry name" value="HAMP"/>
    <property type="match status" value="1"/>
</dbReference>
<dbReference type="PANTHER" id="PTHR32089">
    <property type="entry name" value="METHYL-ACCEPTING CHEMOTAXIS PROTEIN MCPB"/>
    <property type="match status" value="1"/>
</dbReference>
<evidence type="ECO:0000256" key="2">
    <source>
        <dbReference type="ARBA" id="ARBA00022475"/>
    </source>
</evidence>
<dbReference type="CDD" id="cd11386">
    <property type="entry name" value="MCP_signal"/>
    <property type="match status" value="1"/>
</dbReference>
<keyword evidence="11" id="KW-1185">Reference proteome</keyword>
<dbReference type="PRINTS" id="PR00260">
    <property type="entry name" value="CHEMTRNSDUCR"/>
</dbReference>
<protein>
    <submittedName>
        <fullName evidence="10">Methyl-accepting chemotaxis protein</fullName>
    </submittedName>
</protein>
<keyword evidence="7" id="KW-0812">Transmembrane</keyword>
<dbReference type="RefSeq" id="WP_390252342.1">
    <property type="nucleotide sequence ID" value="NZ_JBHSDT010000008.1"/>
</dbReference>
<dbReference type="PROSITE" id="PS50111">
    <property type="entry name" value="CHEMOTAXIS_TRANSDUC_2"/>
    <property type="match status" value="1"/>
</dbReference>
<evidence type="ECO:0000256" key="4">
    <source>
        <dbReference type="ARBA" id="ARBA00023224"/>
    </source>
</evidence>
<name>A0ABV8WWJ5_9BACI</name>
<dbReference type="InterPro" id="IPR024478">
    <property type="entry name" value="HlyB_4HB_MCP"/>
</dbReference>
<evidence type="ECO:0000256" key="6">
    <source>
        <dbReference type="PROSITE-ProRule" id="PRU00284"/>
    </source>
</evidence>
<accession>A0ABV8WWJ5</accession>
<dbReference type="InterPro" id="IPR003660">
    <property type="entry name" value="HAMP_dom"/>
</dbReference>
<feature type="transmembrane region" description="Helical" evidence="7">
    <location>
        <begin position="177"/>
        <end position="199"/>
    </location>
</feature>
<comment type="subcellular location">
    <subcellularLocation>
        <location evidence="1">Cell membrane</location>
    </subcellularLocation>
</comment>
<evidence type="ECO:0000256" key="1">
    <source>
        <dbReference type="ARBA" id="ARBA00004236"/>
    </source>
</evidence>
<dbReference type="PANTHER" id="PTHR32089:SF114">
    <property type="entry name" value="METHYL-ACCEPTING CHEMOTAXIS PROTEIN MCPB"/>
    <property type="match status" value="1"/>
</dbReference>
<keyword evidence="7" id="KW-1133">Transmembrane helix</keyword>
<evidence type="ECO:0000256" key="5">
    <source>
        <dbReference type="ARBA" id="ARBA00029447"/>
    </source>
</evidence>
<dbReference type="SUPFAM" id="SSF58104">
    <property type="entry name" value="Methyl-accepting chemotaxis protein (MCP) signaling domain"/>
    <property type="match status" value="1"/>
</dbReference>
<dbReference type="SMART" id="SM00283">
    <property type="entry name" value="MA"/>
    <property type="match status" value="1"/>
</dbReference>
<sequence>MKITGKLVMSYMVLAVIVILLGVFASIGLKTINDNTGNMYNERMKSTSYIIDMVQLLEDTRVQMVSGVANQDPSRGENALANIEQLNQLLGQYASYDFMREDRVLDDFMKDWDAFSEIEKKNVVTLSAEQYDVTLEGLERSGEVFSEVRAELEEIKVLNSEFAENEYKESHAIYKQLLTAIIIFSAVATIIAIGVGLFMGRAIGNPMRQLATRLQEIAKGNLHSEAITSKRKDEIGDLVNATNAMQGQLKALITSVTDATDKVLGSSEELTQSANEVMQGAEQISSTMQELSSGAESQANHASDLADNMGTFAEKVDHSFDQSEKVAKSSTDVINLTAQGSDMMNSSVRQMGLIDQLIQASVASVKGLDNQSKEVTKLVGVIEEIAEQTNLLALNAAIEAARAGEHGKGFAVVADEVRKLAEQVSDSVGEITEIVGNIQSETTNVVGTLQNGYTEVEKGTNQIQATGQTFDQITSSVNEMGTNIRNISETLAEIASNTQEMSTSVDEIASVSEESAAGVEQTTASAQQSASTMQEVSSSSEELARLAEELQLLVRKFQL</sequence>
<evidence type="ECO:0000256" key="7">
    <source>
        <dbReference type="SAM" id="Phobius"/>
    </source>
</evidence>
<dbReference type="Gene3D" id="1.10.287.950">
    <property type="entry name" value="Methyl-accepting chemotaxis protein"/>
    <property type="match status" value="1"/>
</dbReference>
<evidence type="ECO:0000313" key="10">
    <source>
        <dbReference type="EMBL" id="MFC4403810.1"/>
    </source>
</evidence>
<organism evidence="10 11">
    <name type="scientific">Gracilibacillus xinjiangensis</name>
    <dbReference type="NCBI Taxonomy" id="1193282"/>
    <lineage>
        <taxon>Bacteria</taxon>
        <taxon>Bacillati</taxon>
        <taxon>Bacillota</taxon>
        <taxon>Bacilli</taxon>
        <taxon>Bacillales</taxon>
        <taxon>Bacillaceae</taxon>
        <taxon>Gracilibacillus</taxon>
    </lineage>
</organism>
<evidence type="ECO:0000256" key="3">
    <source>
        <dbReference type="ARBA" id="ARBA00023136"/>
    </source>
</evidence>
<dbReference type="InterPro" id="IPR004089">
    <property type="entry name" value="MCPsignal_dom"/>
</dbReference>
<evidence type="ECO:0000259" key="8">
    <source>
        <dbReference type="PROSITE" id="PS50111"/>
    </source>
</evidence>
<gene>
    <name evidence="10" type="ORF">ACFOY7_12080</name>
</gene>
<proteinExistence type="inferred from homology"/>
<evidence type="ECO:0000259" key="9">
    <source>
        <dbReference type="PROSITE" id="PS50885"/>
    </source>
</evidence>
<comment type="similarity">
    <text evidence="5">Belongs to the methyl-accepting chemotaxis (MCP) protein family.</text>
</comment>
<comment type="caution">
    <text evidence="10">The sequence shown here is derived from an EMBL/GenBank/DDBJ whole genome shotgun (WGS) entry which is preliminary data.</text>
</comment>
<dbReference type="Proteomes" id="UP001595882">
    <property type="component" value="Unassembled WGS sequence"/>
</dbReference>
<feature type="domain" description="HAMP" evidence="9">
    <location>
        <begin position="201"/>
        <end position="254"/>
    </location>
</feature>
<keyword evidence="2" id="KW-1003">Cell membrane</keyword>
<dbReference type="Pfam" id="PF00672">
    <property type="entry name" value="HAMP"/>
    <property type="match status" value="1"/>
</dbReference>
<dbReference type="Gene3D" id="6.10.340.10">
    <property type="match status" value="1"/>
</dbReference>
<dbReference type="Pfam" id="PF00015">
    <property type="entry name" value="MCPsignal"/>
    <property type="match status" value="1"/>
</dbReference>
<dbReference type="InterPro" id="IPR004090">
    <property type="entry name" value="Chemotax_Me-accpt_rcpt"/>
</dbReference>
<dbReference type="Pfam" id="PF12729">
    <property type="entry name" value="4HB_MCP_1"/>
    <property type="match status" value="1"/>
</dbReference>
<dbReference type="SMART" id="SM00304">
    <property type="entry name" value="HAMP"/>
    <property type="match status" value="1"/>
</dbReference>
<dbReference type="EMBL" id="JBHSDT010000008">
    <property type="protein sequence ID" value="MFC4403810.1"/>
    <property type="molecule type" value="Genomic_DNA"/>
</dbReference>